<keyword evidence="5" id="KW-0325">Glycoprotein</keyword>
<dbReference type="Proteomes" id="UP000053660">
    <property type="component" value="Unassembled WGS sequence"/>
</dbReference>
<dbReference type="Gene3D" id="3.40.50.1820">
    <property type="entry name" value="alpha/beta hydrolase"/>
    <property type="match status" value="1"/>
</dbReference>
<comment type="similarity">
    <text evidence="1">Belongs to the peptidase S28 family.</text>
</comment>
<dbReference type="GO" id="GO:0070008">
    <property type="term" value="F:serine-type exopeptidase activity"/>
    <property type="evidence" value="ECO:0007669"/>
    <property type="project" value="InterPro"/>
</dbReference>
<dbReference type="OrthoDB" id="1735038at2759"/>
<dbReference type="PANTHER" id="PTHR11010">
    <property type="entry name" value="PROTEASE S28 PRO-X CARBOXYPEPTIDASE-RELATED"/>
    <property type="match status" value="1"/>
</dbReference>
<organism evidence="7 8">
    <name type="scientific">Oesophagostomum dentatum</name>
    <name type="common">Nodular worm</name>
    <dbReference type="NCBI Taxonomy" id="61180"/>
    <lineage>
        <taxon>Eukaryota</taxon>
        <taxon>Metazoa</taxon>
        <taxon>Ecdysozoa</taxon>
        <taxon>Nematoda</taxon>
        <taxon>Chromadorea</taxon>
        <taxon>Rhabditida</taxon>
        <taxon>Rhabditina</taxon>
        <taxon>Rhabditomorpha</taxon>
        <taxon>Strongyloidea</taxon>
        <taxon>Strongylidae</taxon>
        <taxon>Oesophagostomum</taxon>
    </lineage>
</organism>
<dbReference type="Pfam" id="PF05577">
    <property type="entry name" value="Peptidase_S28"/>
    <property type="match status" value="1"/>
</dbReference>
<sequence length="215" mass="23279">MCTDLYGSQYTAAAVQKSIDKINKFYGGIDFYNGTNVVMPNGSIDPWHALGKYTSTDASAVSRLIKGTAHCADMYPARKEDLPDLVAARKLIEENIAKWLKGTETTSTPKPTTRTTTGHRTTSRSETSPASKPTPQPTSESTQHITTAKPSTQHITTARPPEPVTSISTVEQPTTSVPSNSSSLPETTTQLGLSKSLIGFTFILHFLTTLMLSSW</sequence>
<dbReference type="InterPro" id="IPR029058">
    <property type="entry name" value="AB_hydrolase_fold"/>
</dbReference>
<evidence type="ECO:0000256" key="1">
    <source>
        <dbReference type="ARBA" id="ARBA00011079"/>
    </source>
</evidence>
<dbReference type="InterPro" id="IPR008758">
    <property type="entry name" value="Peptidase_S28"/>
</dbReference>
<feature type="region of interest" description="Disordered" evidence="6">
    <location>
        <begin position="102"/>
        <end position="186"/>
    </location>
</feature>
<name>A0A0B1SNP9_OESDE</name>
<evidence type="ECO:0000256" key="3">
    <source>
        <dbReference type="ARBA" id="ARBA00022729"/>
    </source>
</evidence>
<gene>
    <name evidence="7" type="ORF">OESDEN_13684</name>
</gene>
<evidence type="ECO:0000256" key="2">
    <source>
        <dbReference type="ARBA" id="ARBA00022670"/>
    </source>
</evidence>
<feature type="compositionally biased region" description="Low complexity" evidence="6">
    <location>
        <begin position="102"/>
        <end position="128"/>
    </location>
</feature>
<dbReference type="EMBL" id="KN560031">
    <property type="protein sequence ID" value="KHJ86559.1"/>
    <property type="molecule type" value="Genomic_DNA"/>
</dbReference>
<dbReference type="PANTHER" id="PTHR11010:SF105">
    <property type="entry name" value="PEPTIDASE S28-RELATED"/>
    <property type="match status" value="1"/>
</dbReference>
<keyword evidence="2" id="KW-0645">Protease</keyword>
<evidence type="ECO:0000313" key="7">
    <source>
        <dbReference type="EMBL" id="KHJ86559.1"/>
    </source>
</evidence>
<evidence type="ECO:0000256" key="6">
    <source>
        <dbReference type="SAM" id="MobiDB-lite"/>
    </source>
</evidence>
<evidence type="ECO:0000256" key="4">
    <source>
        <dbReference type="ARBA" id="ARBA00022801"/>
    </source>
</evidence>
<feature type="compositionally biased region" description="Polar residues" evidence="6">
    <location>
        <begin position="129"/>
        <end position="156"/>
    </location>
</feature>
<feature type="compositionally biased region" description="Polar residues" evidence="6">
    <location>
        <begin position="165"/>
        <end position="186"/>
    </location>
</feature>
<dbReference type="GO" id="GO:0008239">
    <property type="term" value="F:dipeptidyl-peptidase activity"/>
    <property type="evidence" value="ECO:0007669"/>
    <property type="project" value="TreeGrafter"/>
</dbReference>
<proteinExistence type="inferred from homology"/>
<keyword evidence="3" id="KW-0732">Signal</keyword>
<evidence type="ECO:0008006" key="9">
    <source>
        <dbReference type="Google" id="ProtNLM"/>
    </source>
</evidence>
<dbReference type="AlphaFoldDB" id="A0A0B1SNP9"/>
<protein>
    <recommendedName>
        <fullName evidence="9">Serine carboxypeptidase S28</fullName>
    </recommendedName>
</protein>
<dbReference type="GO" id="GO:0006508">
    <property type="term" value="P:proteolysis"/>
    <property type="evidence" value="ECO:0007669"/>
    <property type="project" value="UniProtKB-KW"/>
</dbReference>
<evidence type="ECO:0000313" key="8">
    <source>
        <dbReference type="Proteomes" id="UP000053660"/>
    </source>
</evidence>
<reference evidence="7 8" key="1">
    <citation type="submission" date="2014-03" db="EMBL/GenBank/DDBJ databases">
        <title>Draft genome of the hookworm Oesophagostomum dentatum.</title>
        <authorList>
            <person name="Mitreva M."/>
        </authorList>
    </citation>
    <scope>NUCLEOTIDE SEQUENCE [LARGE SCALE GENOMIC DNA]</scope>
    <source>
        <strain evidence="7 8">OD-Hann</strain>
    </source>
</reference>
<evidence type="ECO:0000256" key="5">
    <source>
        <dbReference type="ARBA" id="ARBA00023180"/>
    </source>
</evidence>
<keyword evidence="4" id="KW-0378">Hydrolase</keyword>
<keyword evidence="8" id="KW-1185">Reference proteome</keyword>
<accession>A0A0B1SNP9</accession>